<dbReference type="InterPro" id="IPR029044">
    <property type="entry name" value="Nucleotide-diphossugar_trans"/>
</dbReference>
<dbReference type="PANTHER" id="PTHR43179:SF7">
    <property type="entry name" value="RHAMNOSYLTRANSFERASE WBBL"/>
    <property type="match status" value="1"/>
</dbReference>
<dbReference type="InterPro" id="IPR001173">
    <property type="entry name" value="Glyco_trans_2-like"/>
</dbReference>
<accession>A0A6N3V1N2</accession>
<dbReference type="PANTHER" id="PTHR43179">
    <property type="entry name" value="RHAMNOSYLTRANSFERASE WBBL"/>
    <property type="match status" value="1"/>
</dbReference>
<dbReference type="Proteomes" id="UP000460135">
    <property type="component" value="Unassembled WGS sequence"/>
</dbReference>
<dbReference type="SUPFAM" id="SSF53448">
    <property type="entry name" value="Nucleotide-diphospho-sugar transferases"/>
    <property type="match status" value="1"/>
</dbReference>
<gene>
    <name evidence="2" type="ORF">F3F51_28350</name>
</gene>
<organism evidence="2 3">
    <name type="scientific">Bacteroides ovatus</name>
    <dbReference type="NCBI Taxonomy" id="28116"/>
    <lineage>
        <taxon>Bacteria</taxon>
        <taxon>Pseudomonadati</taxon>
        <taxon>Bacteroidota</taxon>
        <taxon>Bacteroidia</taxon>
        <taxon>Bacteroidales</taxon>
        <taxon>Bacteroidaceae</taxon>
        <taxon>Bacteroides</taxon>
    </lineage>
</organism>
<feature type="domain" description="Glycosyltransferase 2-like" evidence="1">
    <location>
        <begin position="6"/>
        <end position="111"/>
    </location>
</feature>
<dbReference type="AlphaFoldDB" id="A0A6N3V1N2"/>
<evidence type="ECO:0000313" key="2">
    <source>
        <dbReference type="EMBL" id="KAA3797172.1"/>
    </source>
</evidence>
<reference evidence="2 3" key="1">
    <citation type="journal article" date="2019" name="Nat. Med.">
        <title>A library of human gut bacterial isolates paired with longitudinal multiomics data enables mechanistic microbiome research.</title>
        <authorList>
            <person name="Poyet M."/>
            <person name="Groussin M."/>
            <person name="Gibbons S.M."/>
            <person name="Avila-Pacheco J."/>
            <person name="Jiang X."/>
            <person name="Kearney S.M."/>
            <person name="Perrotta A.R."/>
            <person name="Berdy B."/>
            <person name="Zhao S."/>
            <person name="Lieberman T.D."/>
            <person name="Swanson P.K."/>
            <person name="Smith M."/>
            <person name="Roesemann S."/>
            <person name="Alexander J.E."/>
            <person name="Rich S.A."/>
            <person name="Livny J."/>
            <person name="Vlamakis H."/>
            <person name="Clish C."/>
            <person name="Bullock K."/>
            <person name="Deik A."/>
            <person name="Scott J."/>
            <person name="Pierce K.A."/>
            <person name="Xavier R.J."/>
            <person name="Alm E.J."/>
        </authorList>
    </citation>
    <scope>NUCLEOTIDE SEQUENCE [LARGE SCALE GENOMIC DNA]</scope>
    <source>
        <strain evidence="2 3">BIOML-A183</strain>
    </source>
</reference>
<dbReference type="Pfam" id="PF00535">
    <property type="entry name" value="Glycos_transf_2"/>
    <property type="match status" value="1"/>
</dbReference>
<name>A0A6N3V1N2_BACOV</name>
<evidence type="ECO:0000313" key="3">
    <source>
        <dbReference type="Proteomes" id="UP000460135"/>
    </source>
</evidence>
<protein>
    <submittedName>
        <fullName evidence="2">Glycosyltransferase</fullName>
    </submittedName>
</protein>
<proteinExistence type="predicted"/>
<evidence type="ECO:0000259" key="1">
    <source>
        <dbReference type="Pfam" id="PF00535"/>
    </source>
</evidence>
<comment type="caution">
    <text evidence="2">The sequence shown here is derived from an EMBL/GenBank/DDBJ whole genome shotgun (WGS) entry which is preliminary data.</text>
</comment>
<dbReference type="Gene3D" id="3.90.550.10">
    <property type="entry name" value="Spore Coat Polysaccharide Biosynthesis Protein SpsA, Chain A"/>
    <property type="match status" value="1"/>
</dbReference>
<keyword evidence="2" id="KW-0808">Transferase</keyword>
<dbReference type="EMBL" id="VWLX01000037">
    <property type="protein sequence ID" value="KAA3797172.1"/>
    <property type="molecule type" value="Genomic_DNA"/>
</dbReference>
<sequence length="292" mass="33917">MKKILVIIVTYNALRWIDRCLESLYRSSIPVDIFIVDNNSSDGTVSYIRDKYAILQLIENKKNLGFGKANNLGLKYAIDNNYDYVYLLNQDAWVFNTTIEKLISIHEQNHFWGVLSPLQINAICNRLDANFMLCCPRVMLSDYIFDNRNSVYMTDFVMAAHWLISRECLLIVGGFSPSFPHYGEDHNFLHRVSFLKFKIGIVPGAMGVHDRELRVESRELIIKKKYLKAVVEISNLNKNLLRGVLFQPINLLIYSLKVHSLKSFVNTIKLIIHLPQFISNRMRSKNYSFLDI</sequence>
<dbReference type="GO" id="GO:0016740">
    <property type="term" value="F:transferase activity"/>
    <property type="evidence" value="ECO:0007669"/>
    <property type="project" value="UniProtKB-KW"/>
</dbReference>